<dbReference type="SMART" id="SM00382">
    <property type="entry name" value="AAA"/>
    <property type="match status" value="1"/>
</dbReference>
<proteinExistence type="predicted"/>
<dbReference type="EMBL" id="DXEW01000030">
    <property type="protein sequence ID" value="HIX50891.1"/>
    <property type="molecule type" value="Genomic_DNA"/>
</dbReference>
<dbReference type="AlphaFoldDB" id="A0A9D2AVR1"/>
<keyword evidence="1" id="KW-0813">Transport</keyword>
<evidence type="ECO:0000259" key="4">
    <source>
        <dbReference type="PROSITE" id="PS50893"/>
    </source>
</evidence>
<dbReference type="CDD" id="cd03230">
    <property type="entry name" value="ABC_DR_subfamily_A"/>
    <property type="match status" value="1"/>
</dbReference>
<gene>
    <name evidence="5" type="ORF">H9851_06390</name>
</gene>
<comment type="caution">
    <text evidence="5">The sequence shown here is derived from an EMBL/GenBank/DDBJ whole genome shotgun (WGS) entry which is preliminary data.</text>
</comment>
<keyword evidence="3 5" id="KW-0067">ATP-binding</keyword>
<reference evidence="5" key="2">
    <citation type="submission" date="2021-04" db="EMBL/GenBank/DDBJ databases">
        <authorList>
            <person name="Gilroy R."/>
        </authorList>
    </citation>
    <scope>NUCLEOTIDE SEQUENCE</scope>
    <source>
        <strain evidence="5">2189</strain>
    </source>
</reference>
<dbReference type="PROSITE" id="PS50893">
    <property type="entry name" value="ABC_TRANSPORTER_2"/>
    <property type="match status" value="1"/>
</dbReference>
<name>A0A9D2AVR1_9FIRM</name>
<protein>
    <submittedName>
        <fullName evidence="5">ABC transporter ATP-binding protein</fullName>
    </submittedName>
</protein>
<dbReference type="SUPFAM" id="SSF52540">
    <property type="entry name" value="P-loop containing nucleoside triphosphate hydrolases"/>
    <property type="match status" value="1"/>
</dbReference>
<reference evidence="5" key="1">
    <citation type="journal article" date="2021" name="PeerJ">
        <title>Extensive microbial diversity within the chicken gut microbiome revealed by metagenomics and culture.</title>
        <authorList>
            <person name="Gilroy R."/>
            <person name="Ravi A."/>
            <person name="Getino M."/>
            <person name="Pursley I."/>
            <person name="Horton D.L."/>
            <person name="Alikhan N.F."/>
            <person name="Baker D."/>
            <person name="Gharbi K."/>
            <person name="Hall N."/>
            <person name="Watson M."/>
            <person name="Adriaenssens E.M."/>
            <person name="Foster-Nyarko E."/>
            <person name="Jarju S."/>
            <person name="Secka A."/>
            <person name="Antonio M."/>
            <person name="Oren A."/>
            <person name="Chaudhuri R.R."/>
            <person name="La Ragione R."/>
            <person name="Hildebrand F."/>
            <person name="Pallen M.J."/>
        </authorList>
    </citation>
    <scope>NUCLEOTIDE SEQUENCE</scope>
    <source>
        <strain evidence="5">2189</strain>
    </source>
</reference>
<evidence type="ECO:0000256" key="2">
    <source>
        <dbReference type="ARBA" id="ARBA00022741"/>
    </source>
</evidence>
<dbReference type="GO" id="GO:0005524">
    <property type="term" value="F:ATP binding"/>
    <property type="evidence" value="ECO:0007669"/>
    <property type="project" value="UniProtKB-KW"/>
</dbReference>
<dbReference type="InterPro" id="IPR051782">
    <property type="entry name" value="ABC_Transporter_VariousFunc"/>
</dbReference>
<dbReference type="Pfam" id="PF00005">
    <property type="entry name" value="ABC_tran"/>
    <property type="match status" value="1"/>
</dbReference>
<evidence type="ECO:0000256" key="1">
    <source>
        <dbReference type="ARBA" id="ARBA00022448"/>
    </source>
</evidence>
<accession>A0A9D2AVR1</accession>
<dbReference type="GO" id="GO:0016887">
    <property type="term" value="F:ATP hydrolysis activity"/>
    <property type="evidence" value="ECO:0007669"/>
    <property type="project" value="InterPro"/>
</dbReference>
<dbReference type="Gene3D" id="3.40.50.300">
    <property type="entry name" value="P-loop containing nucleotide triphosphate hydrolases"/>
    <property type="match status" value="1"/>
</dbReference>
<keyword evidence="2" id="KW-0547">Nucleotide-binding</keyword>
<evidence type="ECO:0000313" key="6">
    <source>
        <dbReference type="Proteomes" id="UP000886847"/>
    </source>
</evidence>
<dbReference type="PANTHER" id="PTHR42939:SF3">
    <property type="entry name" value="ABC TRANSPORTER ATP-BINDING COMPONENT"/>
    <property type="match status" value="1"/>
</dbReference>
<organism evidence="5 6">
    <name type="scientific">Candidatus Borkfalkia faecavium</name>
    <dbReference type="NCBI Taxonomy" id="2838508"/>
    <lineage>
        <taxon>Bacteria</taxon>
        <taxon>Bacillati</taxon>
        <taxon>Bacillota</taxon>
        <taxon>Clostridia</taxon>
        <taxon>Christensenellales</taxon>
        <taxon>Christensenellaceae</taxon>
        <taxon>Candidatus Borkfalkia</taxon>
    </lineage>
</organism>
<evidence type="ECO:0000256" key="3">
    <source>
        <dbReference type="ARBA" id="ARBA00022840"/>
    </source>
</evidence>
<dbReference type="Proteomes" id="UP000886847">
    <property type="component" value="Unassembled WGS sequence"/>
</dbReference>
<feature type="domain" description="ABC transporter" evidence="4">
    <location>
        <begin position="1"/>
        <end position="228"/>
    </location>
</feature>
<dbReference type="InterPro" id="IPR003593">
    <property type="entry name" value="AAA+_ATPase"/>
</dbReference>
<dbReference type="PANTHER" id="PTHR42939">
    <property type="entry name" value="ABC TRANSPORTER ATP-BINDING PROTEIN ALBC-RELATED"/>
    <property type="match status" value="1"/>
</dbReference>
<sequence length="286" mass="31779">MNALEVKELKKVYPEFTLDKVSFCVQQGHISGLIGRNGAGKSTTIKGILRLINAEGRVSAFGKDFLKEEMAVKQMIGYVGGGFRYYPMNTLVAIRKAYAPFYPTWNQSKYEKFLSQFELIESKKVKELSEGMKVKFALALALSHGAKLLIMDEPTSGLDPLSREEFCDIILQLVREEGVSVLFSTHITSDLMRIADDIVYISQGKILAACPLKELLDQYKLAHFSSLADATAANAIGVKSVKEGYEGLLPHDTQRLNGVTFADATIDNIIVHLEKANEEKRYAESD</sequence>
<evidence type="ECO:0000313" key="5">
    <source>
        <dbReference type="EMBL" id="HIX50891.1"/>
    </source>
</evidence>
<dbReference type="InterPro" id="IPR003439">
    <property type="entry name" value="ABC_transporter-like_ATP-bd"/>
</dbReference>
<dbReference type="InterPro" id="IPR027417">
    <property type="entry name" value="P-loop_NTPase"/>
</dbReference>